<dbReference type="SUPFAM" id="SSF54791">
    <property type="entry name" value="Eukaryotic type KH-domain (KH-domain type I)"/>
    <property type="match status" value="2"/>
</dbReference>
<evidence type="ECO:0000256" key="2">
    <source>
        <dbReference type="PROSITE-ProRule" id="PRU00117"/>
    </source>
</evidence>
<keyword evidence="2" id="KW-0694">RNA-binding</keyword>
<feature type="domain" description="K Homology" evidence="4">
    <location>
        <begin position="5"/>
        <end position="78"/>
    </location>
</feature>
<dbReference type="EMBL" id="JAAPAO010000563">
    <property type="protein sequence ID" value="KAF4657046.1"/>
    <property type="molecule type" value="Genomic_DNA"/>
</dbReference>
<accession>A0A7J6LCY8</accession>
<sequence>MMTDNKCSCKLLVTHKQAGAIIGKNGSEIAHIEQACKVSIKVSSSGSFFPGTMERVMVIFGVSINIRQALEDIIAKFEYCNEILQVQEETKSPYFRNEYNTTLSLATAVALGDVGGGGGWCKATRPVTMRLIVPNSAIGVLMGQHGSDIKRLAVGCGVHIQISSRINGLVERIVSVTGRSGNVLVAACEIMDAIQDNPHLLEHAINLTYSQQQHRAARAGTMNTQPSCSYHGASVSTVSSSNDSYNQQKNTMKSESTTATTRTTTSCCSYLPLATAWAPCCPPTSGHDKEEDSSQPLIGQLQLVIDALLMSLNDGDTNGRLIITSDDDDDMQLNLLALKGEP</sequence>
<dbReference type="AlphaFoldDB" id="A0A7J6LCY8"/>
<dbReference type="GO" id="GO:0003723">
    <property type="term" value="F:RNA binding"/>
    <property type="evidence" value="ECO:0007669"/>
    <property type="project" value="UniProtKB-UniRule"/>
</dbReference>
<proteinExistence type="predicted"/>
<evidence type="ECO:0000313" key="6">
    <source>
        <dbReference type="Proteomes" id="UP000591131"/>
    </source>
</evidence>
<evidence type="ECO:0000259" key="4">
    <source>
        <dbReference type="SMART" id="SM00322"/>
    </source>
</evidence>
<keyword evidence="6" id="KW-1185">Reference proteome</keyword>
<feature type="domain" description="K Homology" evidence="4">
    <location>
        <begin position="125"/>
        <end position="195"/>
    </location>
</feature>
<dbReference type="Gene3D" id="3.30.1370.10">
    <property type="entry name" value="K Homology domain, type 1"/>
    <property type="match status" value="2"/>
</dbReference>
<dbReference type="InterPro" id="IPR036612">
    <property type="entry name" value="KH_dom_type_1_sf"/>
</dbReference>
<dbReference type="InterPro" id="IPR004088">
    <property type="entry name" value="KH_dom_type_1"/>
</dbReference>
<organism evidence="5 6">
    <name type="scientific">Perkinsus chesapeaki</name>
    <name type="common">Clam parasite</name>
    <name type="synonym">Perkinsus andrewsi</name>
    <dbReference type="NCBI Taxonomy" id="330153"/>
    <lineage>
        <taxon>Eukaryota</taxon>
        <taxon>Sar</taxon>
        <taxon>Alveolata</taxon>
        <taxon>Perkinsozoa</taxon>
        <taxon>Perkinsea</taxon>
        <taxon>Perkinsida</taxon>
        <taxon>Perkinsidae</taxon>
        <taxon>Perkinsus</taxon>
    </lineage>
</organism>
<gene>
    <name evidence="5" type="ORF">FOL47_008633</name>
</gene>
<feature type="region of interest" description="Disordered" evidence="3">
    <location>
        <begin position="232"/>
        <end position="258"/>
    </location>
</feature>
<dbReference type="SMART" id="SM00322">
    <property type="entry name" value="KH"/>
    <property type="match status" value="2"/>
</dbReference>
<keyword evidence="1" id="KW-0677">Repeat</keyword>
<protein>
    <recommendedName>
        <fullName evidence="4">K Homology domain-containing protein</fullName>
    </recommendedName>
</protein>
<evidence type="ECO:0000256" key="3">
    <source>
        <dbReference type="SAM" id="MobiDB-lite"/>
    </source>
</evidence>
<comment type="caution">
    <text evidence="5">The sequence shown here is derived from an EMBL/GenBank/DDBJ whole genome shotgun (WGS) entry which is preliminary data.</text>
</comment>
<dbReference type="InterPro" id="IPR004087">
    <property type="entry name" value="KH_dom"/>
</dbReference>
<feature type="compositionally biased region" description="Low complexity" evidence="3">
    <location>
        <begin position="232"/>
        <end position="244"/>
    </location>
</feature>
<dbReference type="OrthoDB" id="441329at2759"/>
<name>A0A7J6LCY8_PERCH</name>
<dbReference type="PROSITE" id="PS50084">
    <property type="entry name" value="KH_TYPE_1"/>
    <property type="match status" value="2"/>
</dbReference>
<dbReference type="Proteomes" id="UP000591131">
    <property type="component" value="Unassembled WGS sequence"/>
</dbReference>
<dbReference type="PANTHER" id="PTHR10288">
    <property type="entry name" value="KH DOMAIN CONTAINING RNA BINDING PROTEIN"/>
    <property type="match status" value="1"/>
</dbReference>
<evidence type="ECO:0000313" key="5">
    <source>
        <dbReference type="EMBL" id="KAF4657046.1"/>
    </source>
</evidence>
<dbReference type="Pfam" id="PF00013">
    <property type="entry name" value="KH_1"/>
    <property type="match status" value="2"/>
</dbReference>
<evidence type="ECO:0000256" key="1">
    <source>
        <dbReference type="ARBA" id="ARBA00022737"/>
    </source>
</evidence>
<reference evidence="5 6" key="1">
    <citation type="submission" date="2020-04" db="EMBL/GenBank/DDBJ databases">
        <title>Perkinsus chesapeaki whole genome sequence.</title>
        <authorList>
            <person name="Bogema D.R."/>
        </authorList>
    </citation>
    <scope>NUCLEOTIDE SEQUENCE [LARGE SCALE GENOMIC DNA]</scope>
    <source>
        <strain evidence="5">ATCC PRA-425</strain>
    </source>
</reference>